<sequence length="227" mass="25969">MISASIVNEKSKQLVRCLLHRIPGCDKVLKSEFKKDLKEENYLTLWKIYTFDRSLILASFGTLFTYGILIGTLAAPTVAPSGRGNLHIDTWNATDPLSQRPPDEKKILFAGDLQPPTSPRVPFTSFDHVQTPKKKENHSVCPSPPTKRPAFLRHRQLRHFPLERSPKFRTRYFVTSQQNCVIHSYFHCRVTQHFLTGPCFAEKRRSTGAGEREKELISSPLLFHLLA</sequence>
<keyword evidence="1" id="KW-0812">Transmembrane</keyword>
<feature type="transmembrane region" description="Helical" evidence="1">
    <location>
        <begin position="55"/>
        <end position="75"/>
    </location>
</feature>
<dbReference type="AlphaFoldDB" id="A0A4Y2V0C1"/>
<organism evidence="2 3">
    <name type="scientific">Araneus ventricosus</name>
    <name type="common">Orbweaver spider</name>
    <name type="synonym">Epeira ventricosa</name>
    <dbReference type="NCBI Taxonomy" id="182803"/>
    <lineage>
        <taxon>Eukaryota</taxon>
        <taxon>Metazoa</taxon>
        <taxon>Ecdysozoa</taxon>
        <taxon>Arthropoda</taxon>
        <taxon>Chelicerata</taxon>
        <taxon>Arachnida</taxon>
        <taxon>Araneae</taxon>
        <taxon>Araneomorphae</taxon>
        <taxon>Entelegynae</taxon>
        <taxon>Araneoidea</taxon>
        <taxon>Araneidae</taxon>
        <taxon>Araneus</taxon>
    </lineage>
</organism>
<reference evidence="2 3" key="1">
    <citation type="journal article" date="2019" name="Sci. Rep.">
        <title>Orb-weaving spider Araneus ventricosus genome elucidates the spidroin gene catalogue.</title>
        <authorList>
            <person name="Kono N."/>
            <person name="Nakamura H."/>
            <person name="Ohtoshi R."/>
            <person name="Moran D.A.P."/>
            <person name="Shinohara A."/>
            <person name="Yoshida Y."/>
            <person name="Fujiwara M."/>
            <person name="Mori M."/>
            <person name="Tomita M."/>
            <person name="Arakawa K."/>
        </authorList>
    </citation>
    <scope>NUCLEOTIDE SEQUENCE [LARGE SCALE GENOMIC DNA]</scope>
</reference>
<keyword evidence="3" id="KW-1185">Reference proteome</keyword>
<proteinExistence type="predicted"/>
<name>A0A4Y2V0C1_ARAVE</name>
<evidence type="ECO:0000256" key="1">
    <source>
        <dbReference type="SAM" id="Phobius"/>
    </source>
</evidence>
<evidence type="ECO:0000313" key="2">
    <source>
        <dbReference type="EMBL" id="GBO17961.1"/>
    </source>
</evidence>
<keyword evidence="1" id="KW-1133">Transmembrane helix</keyword>
<keyword evidence="1" id="KW-0472">Membrane</keyword>
<accession>A0A4Y2V0C1</accession>
<gene>
    <name evidence="2" type="ORF">AVEN_216404_1</name>
</gene>
<protein>
    <submittedName>
        <fullName evidence="2">Uncharacterized protein</fullName>
    </submittedName>
</protein>
<evidence type="ECO:0000313" key="3">
    <source>
        <dbReference type="Proteomes" id="UP000499080"/>
    </source>
</evidence>
<dbReference type="Proteomes" id="UP000499080">
    <property type="component" value="Unassembled WGS sequence"/>
</dbReference>
<dbReference type="EMBL" id="BGPR01041647">
    <property type="protein sequence ID" value="GBO17961.1"/>
    <property type="molecule type" value="Genomic_DNA"/>
</dbReference>
<comment type="caution">
    <text evidence="2">The sequence shown here is derived from an EMBL/GenBank/DDBJ whole genome shotgun (WGS) entry which is preliminary data.</text>
</comment>